<dbReference type="EMBL" id="SNRY01004987">
    <property type="protein sequence ID" value="KAA6316144.1"/>
    <property type="molecule type" value="Genomic_DNA"/>
</dbReference>
<name>A0A5J4Q5I3_9ZZZZ</name>
<comment type="caution">
    <text evidence="1">The sequence shown here is derived from an EMBL/GenBank/DDBJ whole genome shotgun (WGS) entry which is preliminary data.</text>
</comment>
<evidence type="ECO:0000313" key="1">
    <source>
        <dbReference type="EMBL" id="KAA6316144.1"/>
    </source>
</evidence>
<sequence>MKRNLLFISIAFLALNNAFAQESPANVVVNTLRERIDLSGYAQTGYTYDDQVSNSNTFDIKRIIFMAQGKISNEWL</sequence>
<organism evidence="1">
    <name type="scientific">termite gut metagenome</name>
    <dbReference type="NCBI Taxonomy" id="433724"/>
    <lineage>
        <taxon>unclassified sequences</taxon>
        <taxon>metagenomes</taxon>
        <taxon>organismal metagenomes</taxon>
    </lineage>
</organism>
<protein>
    <submittedName>
        <fullName evidence="1">Uncharacterized protein</fullName>
    </submittedName>
</protein>
<gene>
    <name evidence="1" type="ORF">EZS27_033502</name>
</gene>
<dbReference type="AlphaFoldDB" id="A0A5J4Q5I3"/>
<reference evidence="1" key="1">
    <citation type="submission" date="2019-03" db="EMBL/GenBank/DDBJ databases">
        <title>Single cell metagenomics reveals metabolic interactions within the superorganism composed of flagellate Streblomastix strix and complex community of Bacteroidetes bacteria on its surface.</title>
        <authorList>
            <person name="Treitli S.C."/>
            <person name="Kolisko M."/>
            <person name="Husnik F."/>
            <person name="Keeling P."/>
            <person name="Hampl V."/>
        </authorList>
    </citation>
    <scope>NUCLEOTIDE SEQUENCE</scope>
    <source>
        <strain evidence="1">STM</strain>
    </source>
</reference>
<accession>A0A5J4Q5I3</accession>
<feature type="non-terminal residue" evidence="1">
    <location>
        <position position="76"/>
    </location>
</feature>
<proteinExistence type="predicted"/>